<dbReference type="PROSITE" id="PS00086">
    <property type="entry name" value="CYTOCHROME_P450"/>
    <property type="match status" value="1"/>
</dbReference>
<sequence length="525" mass="59569">MDFSSHLLAISGLLALVLLYQSWKRRDHSYKSKGLLLVPEPSGALPIIGHLHLLGAQKTLARTLAAMADKYGPIFTIWLGKHRAVVVSGSEAIKECFTTNDRILASRPKSSHGEYLSYNYASFGFASYGTYWRNIRKIATIQLLSSQRLKLLRHVQVSEVNMLIKDLYFFYKTNNRDSSKIVISEHLEQLTLNMITRMIAGKRYFNSCNSENEGEGKRIGELMKEFMYISGALVPSDLIPFLRWMNYFLGPIKTMKRLSREFDLVLESWIEEHKTKRLKISEPKNMQEDFIDVLLSVLEDDLIFGHTRNTIIKATAMTLLIAGADTTSIALTWILANLLSNRHALERAQEELDLKVGRERWVEDSDVGNLVYLQAIVKETLRLYPPGPLSVPHEAAEDFCISGYHVPKGTRLLVNLWKLHRDPNVWSSPEEFMPERFLTMQANMGVSGQDFVLIPFGSGRRSCPGMTFALQAIHMTLAKLLQGFNLTTPMNVPVDMTEGLGITLPKATPLEVQIVPRLDPTFYEF</sequence>
<evidence type="ECO:0000256" key="11">
    <source>
        <dbReference type="PIRSR" id="PIRSR602401-1"/>
    </source>
</evidence>
<dbReference type="GO" id="GO:0005506">
    <property type="term" value="F:iron ion binding"/>
    <property type="evidence" value="ECO:0007669"/>
    <property type="project" value="InterPro"/>
</dbReference>
<dbReference type="InterPro" id="IPR001128">
    <property type="entry name" value="Cyt_P450"/>
</dbReference>
<feature type="binding site" description="axial binding residue" evidence="11">
    <location>
        <position position="463"/>
    </location>
    <ligand>
        <name>heme</name>
        <dbReference type="ChEBI" id="CHEBI:30413"/>
    </ligand>
    <ligandPart>
        <name>Fe</name>
        <dbReference type="ChEBI" id="CHEBI:18248"/>
    </ligandPart>
</feature>
<evidence type="ECO:0000256" key="9">
    <source>
        <dbReference type="ARBA" id="ARBA00023033"/>
    </source>
</evidence>
<evidence type="ECO:0000256" key="5">
    <source>
        <dbReference type="ARBA" id="ARBA00022723"/>
    </source>
</evidence>
<dbReference type="GO" id="GO:0004497">
    <property type="term" value="F:monooxygenase activity"/>
    <property type="evidence" value="ECO:0007669"/>
    <property type="project" value="UniProtKB-KW"/>
</dbReference>
<keyword evidence="3 11" id="KW-0349">Heme</keyword>
<dbReference type="PRINTS" id="PR00385">
    <property type="entry name" value="P450"/>
</dbReference>
<organism evidence="13">
    <name type="scientific">Rhizophora mucronata</name>
    <name type="common">Asiatic mangrove</name>
    <dbReference type="NCBI Taxonomy" id="61149"/>
    <lineage>
        <taxon>Eukaryota</taxon>
        <taxon>Viridiplantae</taxon>
        <taxon>Streptophyta</taxon>
        <taxon>Embryophyta</taxon>
        <taxon>Tracheophyta</taxon>
        <taxon>Spermatophyta</taxon>
        <taxon>Magnoliopsida</taxon>
        <taxon>eudicotyledons</taxon>
        <taxon>Gunneridae</taxon>
        <taxon>Pentapetalae</taxon>
        <taxon>rosids</taxon>
        <taxon>fabids</taxon>
        <taxon>Malpighiales</taxon>
        <taxon>Rhizophoraceae</taxon>
        <taxon>Rhizophora</taxon>
    </lineage>
</organism>
<dbReference type="InterPro" id="IPR050651">
    <property type="entry name" value="Plant_Cytochrome_P450_Monoox"/>
</dbReference>
<dbReference type="GO" id="GO:0020037">
    <property type="term" value="F:heme binding"/>
    <property type="evidence" value="ECO:0007669"/>
    <property type="project" value="InterPro"/>
</dbReference>
<evidence type="ECO:0000256" key="10">
    <source>
        <dbReference type="ARBA" id="ARBA00023136"/>
    </source>
</evidence>
<keyword evidence="10" id="KW-0472">Membrane</keyword>
<keyword evidence="6" id="KW-1133">Transmembrane helix</keyword>
<dbReference type="InterPro" id="IPR002401">
    <property type="entry name" value="Cyt_P450_E_grp-I"/>
</dbReference>
<evidence type="ECO:0000256" key="8">
    <source>
        <dbReference type="ARBA" id="ARBA00023004"/>
    </source>
</evidence>
<dbReference type="GO" id="GO:0016705">
    <property type="term" value="F:oxidoreductase activity, acting on paired donors, with incorporation or reduction of molecular oxygen"/>
    <property type="evidence" value="ECO:0007669"/>
    <property type="project" value="InterPro"/>
</dbReference>
<protein>
    <recommendedName>
        <fullName evidence="14">Cytochrome P450</fullName>
    </recommendedName>
</protein>
<dbReference type="InterPro" id="IPR036396">
    <property type="entry name" value="Cyt_P450_sf"/>
</dbReference>
<dbReference type="AlphaFoldDB" id="A0A2P2JNX3"/>
<comment type="cofactor">
    <cofactor evidence="11">
        <name>heme</name>
        <dbReference type="ChEBI" id="CHEBI:30413"/>
    </cofactor>
</comment>
<reference evidence="13" key="1">
    <citation type="submission" date="2018-02" db="EMBL/GenBank/DDBJ databases">
        <title>Rhizophora mucronata_Transcriptome.</title>
        <authorList>
            <person name="Meera S.P."/>
            <person name="Sreeshan A."/>
            <person name="Augustine A."/>
        </authorList>
    </citation>
    <scope>NUCLEOTIDE SEQUENCE</scope>
    <source>
        <tissue evidence="13">Leaf</tissue>
    </source>
</reference>
<evidence type="ECO:0008006" key="14">
    <source>
        <dbReference type="Google" id="ProtNLM"/>
    </source>
</evidence>
<keyword evidence="5 11" id="KW-0479">Metal-binding</keyword>
<dbReference type="FunFam" id="1.10.630.10:FF:000026">
    <property type="entry name" value="Cytochrome P450 82C4"/>
    <property type="match status" value="1"/>
</dbReference>
<dbReference type="Pfam" id="PF00067">
    <property type="entry name" value="p450"/>
    <property type="match status" value="1"/>
</dbReference>
<dbReference type="InterPro" id="IPR017972">
    <property type="entry name" value="Cyt_P450_CS"/>
</dbReference>
<comment type="subcellular location">
    <subcellularLocation>
        <location evidence="1">Membrane</location>
        <topology evidence="1">Single-pass membrane protein</topology>
    </subcellularLocation>
</comment>
<evidence type="ECO:0000256" key="7">
    <source>
        <dbReference type="ARBA" id="ARBA00023002"/>
    </source>
</evidence>
<keyword evidence="4" id="KW-0812">Transmembrane</keyword>
<evidence type="ECO:0000256" key="12">
    <source>
        <dbReference type="RuleBase" id="RU000461"/>
    </source>
</evidence>
<evidence type="ECO:0000256" key="6">
    <source>
        <dbReference type="ARBA" id="ARBA00022989"/>
    </source>
</evidence>
<dbReference type="GO" id="GO:0016020">
    <property type="term" value="C:membrane"/>
    <property type="evidence" value="ECO:0007669"/>
    <property type="project" value="UniProtKB-SubCell"/>
</dbReference>
<evidence type="ECO:0000256" key="1">
    <source>
        <dbReference type="ARBA" id="ARBA00004167"/>
    </source>
</evidence>
<name>A0A2P2JNX3_RHIMU</name>
<dbReference type="EMBL" id="GGEC01014678">
    <property type="protein sequence ID" value="MBW95161.1"/>
    <property type="molecule type" value="Transcribed_RNA"/>
</dbReference>
<evidence type="ECO:0000256" key="4">
    <source>
        <dbReference type="ARBA" id="ARBA00022692"/>
    </source>
</evidence>
<dbReference type="SUPFAM" id="SSF48264">
    <property type="entry name" value="Cytochrome P450"/>
    <property type="match status" value="1"/>
</dbReference>
<keyword evidence="9 12" id="KW-0503">Monooxygenase</keyword>
<proteinExistence type="inferred from homology"/>
<keyword evidence="8 11" id="KW-0408">Iron</keyword>
<comment type="similarity">
    <text evidence="2 12">Belongs to the cytochrome P450 family.</text>
</comment>
<dbReference type="PANTHER" id="PTHR47947">
    <property type="entry name" value="CYTOCHROME P450 82C3-RELATED"/>
    <property type="match status" value="1"/>
</dbReference>
<accession>A0A2P2JNX3</accession>
<keyword evidence="7 12" id="KW-0560">Oxidoreductase</keyword>
<evidence type="ECO:0000256" key="2">
    <source>
        <dbReference type="ARBA" id="ARBA00010617"/>
    </source>
</evidence>
<dbReference type="PANTHER" id="PTHR47947:SF1">
    <property type="entry name" value="CYTOCHROME P450 82E3"/>
    <property type="match status" value="1"/>
</dbReference>
<evidence type="ECO:0000313" key="13">
    <source>
        <dbReference type="EMBL" id="MBW95161.1"/>
    </source>
</evidence>
<dbReference type="PRINTS" id="PR00463">
    <property type="entry name" value="EP450I"/>
</dbReference>
<evidence type="ECO:0000256" key="3">
    <source>
        <dbReference type="ARBA" id="ARBA00022617"/>
    </source>
</evidence>
<dbReference type="CDD" id="cd20654">
    <property type="entry name" value="CYP82"/>
    <property type="match status" value="1"/>
</dbReference>
<dbReference type="Gene3D" id="1.10.630.10">
    <property type="entry name" value="Cytochrome P450"/>
    <property type="match status" value="1"/>
</dbReference>